<dbReference type="PANTHER" id="PTHR37489">
    <property type="entry name" value="DUF3500 DOMAIN-CONTAINING PROTEIN"/>
    <property type="match status" value="1"/>
</dbReference>
<reference evidence="2 3" key="1">
    <citation type="submission" date="2019-08" db="EMBL/GenBank/DDBJ databases">
        <title>Deep-cultivation of Planctomycetes and their phenomic and genomic characterization uncovers novel biology.</title>
        <authorList>
            <person name="Wiegand S."/>
            <person name="Jogler M."/>
            <person name="Boedeker C."/>
            <person name="Pinto D."/>
            <person name="Vollmers J."/>
            <person name="Rivas-Marin E."/>
            <person name="Kohn T."/>
            <person name="Peeters S.H."/>
            <person name="Heuer A."/>
            <person name="Rast P."/>
            <person name="Oberbeckmann S."/>
            <person name="Bunk B."/>
            <person name="Jeske O."/>
            <person name="Meyerdierks A."/>
            <person name="Storesund J.E."/>
            <person name="Kallscheuer N."/>
            <person name="Luecker S."/>
            <person name="Lage O.M."/>
            <person name="Pohl T."/>
            <person name="Merkel B.J."/>
            <person name="Hornburger P."/>
            <person name="Mueller R.-W."/>
            <person name="Bruemmer F."/>
            <person name="Labrenz M."/>
            <person name="Spormann A.M."/>
            <person name="Op den Camp H."/>
            <person name="Overmann J."/>
            <person name="Amann R."/>
            <person name="Jetten M.S.M."/>
            <person name="Mascher T."/>
            <person name="Medema M.H."/>
            <person name="Devos D.P."/>
            <person name="Kaster A.-K."/>
            <person name="Ovreas L."/>
            <person name="Rohde M."/>
            <person name="Galperin M.Y."/>
            <person name="Jogler C."/>
        </authorList>
    </citation>
    <scope>NUCLEOTIDE SEQUENCE [LARGE SCALE GENOMIC DNA]</scope>
    <source>
        <strain evidence="2 3">FC18</strain>
    </source>
</reference>
<evidence type="ECO:0000256" key="1">
    <source>
        <dbReference type="SAM" id="SignalP"/>
    </source>
</evidence>
<evidence type="ECO:0000313" key="2">
    <source>
        <dbReference type="EMBL" id="QEG21165.1"/>
    </source>
</evidence>
<name>A0A5B9P7I7_9BACT</name>
<dbReference type="AlphaFoldDB" id="A0A5B9P7I7"/>
<dbReference type="Pfam" id="PF12006">
    <property type="entry name" value="DUF3500"/>
    <property type="match status" value="1"/>
</dbReference>
<evidence type="ECO:0000313" key="3">
    <source>
        <dbReference type="Proteomes" id="UP000322214"/>
    </source>
</evidence>
<organism evidence="2 3">
    <name type="scientific">Mariniblastus fucicola</name>
    <dbReference type="NCBI Taxonomy" id="980251"/>
    <lineage>
        <taxon>Bacteria</taxon>
        <taxon>Pseudomonadati</taxon>
        <taxon>Planctomycetota</taxon>
        <taxon>Planctomycetia</taxon>
        <taxon>Pirellulales</taxon>
        <taxon>Pirellulaceae</taxon>
        <taxon>Mariniblastus</taxon>
    </lineage>
</organism>
<dbReference type="Proteomes" id="UP000322214">
    <property type="component" value="Chromosome"/>
</dbReference>
<feature type="signal peptide" evidence="1">
    <location>
        <begin position="1"/>
        <end position="29"/>
    </location>
</feature>
<feature type="chain" id="PRO_5022717682" description="DUF3500 domain-containing protein" evidence="1">
    <location>
        <begin position="30"/>
        <end position="347"/>
    </location>
</feature>
<dbReference type="KEGG" id="mff:MFFC18_10190"/>
<gene>
    <name evidence="2" type="ORF">MFFC18_10190</name>
</gene>
<dbReference type="EMBL" id="CP042912">
    <property type="protein sequence ID" value="QEG21165.1"/>
    <property type="molecule type" value="Genomic_DNA"/>
</dbReference>
<dbReference type="InterPro" id="IPR021889">
    <property type="entry name" value="DUF3500"/>
</dbReference>
<keyword evidence="3" id="KW-1185">Reference proteome</keyword>
<dbReference type="PANTHER" id="PTHR37489:SF1">
    <property type="entry name" value="DUF3500 DOMAIN-CONTAINING PROTEIN"/>
    <property type="match status" value="1"/>
</dbReference>
<dbReference type="RefSeq" id="WP_075081819.1">
    <property type="nucleotide sequence ID" value="NZ_CP042912.1"/>
</dbReference>
<keyword evidence="1" id="KW-0732">Signal</keyword>
<evidence type="ECO:0008006" key="4">
    <source>
        <dbReference type="Google" id="ProtNLM"/>
    </source>
</evidence>
<proteinExistence type="predicted"/>
<dbReference type="STRING" id="980251.GCA_001642875_01921"/>
<sequence precursor="true">MLSSTFRAASIATFLATAILVFSAGSLQAHDVAKEMSAAANLLLKTLDQDQAKAIQFEFDDKLRKDWQFIPMEREGLGMKAMKPHQRGLALSLVQTGLSHDGFSTAMQVMALEQVLHEMENGSLKRDPTKYHLFLFGTPADDATWGWRIEGHHLSVSFTIIDGQQVSAVPAFFGANPGSVPQGALKGLRVLAKEEDLGRKLIKNLSVKQKETAIISADAPNDVILGPGRDATPLKPAGIAAADMSDAQQKMLRELVEVYLGKVRGELADVDRQRIEDAGFENVFFAWAGKIAVGERHYYRIQGPTFIFEYDNTQDNANHVHVVWRDFTNDFGADWLKRHYEAVEHAK</sequence>
<dbReference type="OrthoDB" id="581140at2"/>
<protein>
    <recommendedName>
        <fullName evidence="4">DUF3500 domain-containing protein</fullName>
    </recommendedName>
</protein>
<accession>A0A5B9P7I7</accession>